<evidence type="ECO:0000259" key="7">
    <source>
        <dbReference type="Pfam" id="PF23383"/>
    </source>
</evidence>
<keyword evidence="2" id="KW-0853">WD repeat</keyword>
<dbReference type="OrthoDB" id="10258787at2759"/>
<dbReference type="GO" id="GO:0005930">
    <property type="term" value="C:axoneme"/>
    <property type="evidence" value="ECO:0007669"/>
    <property type="project" value="TreeGrafter"/>
</dbReference>
<dbReference type="InterPro" id="IPR056155">
    <property type="entry name" value="Beta-prop_IFT140_2nd"/>
</dbReference>
<keyword evidence="4" id="KW-0802">TPR repeat</keyword>
<dbReference type="Proteomes" id="UP000187209">
    <property type="component" value="Unassembled WGS sequence"/>
</dbReference>
<dbReference type="SUPFAM" id="SSF48452">
    <property type="entry name" value="TPR-like"/>
    <property type="match status" value="1"/>
</dbReference>
<evidence type="ECO:0000259" key="8">
    <source>
        <dbReference type="Pfam" id="PF23385"/>
    </source>
</evidence>
<dbReference type="SUPFAM" id="SSF48371">
    <property type="entry name" value="ARM repeat"/>
    <property type="match status" value="2"/>
</dbReference>
<organism evidence="11 12">
    <name type="scientific">Stentor coeruleus</name>
    <dbReference type="NCBI Taxonomy" id="5963"/>
    <lineage>
        <taxon>Eukaryota</taxon>
        <taxon>Sar</taxon>
        <taxon>Alveolata</taxon>
        <taxon>Ciliophora</taxon>
        <taxon>Postciliodesmatophora</taxon>
        <taxon>Heterotrichea</taxon>
        <taxon>Heterotrichida</taxon>
        <taxon>Stentoridae</taxon>
        <taxon>Stentor</taxon>
    </lineage>
</organism>
<dbReference type="PANTHER" id="PTHR15722:SF7">
    <property type="entry name" value="INTRAFLAGELLAR TRANSPORT PROTEIN 140 HOMOLOG"/>
    <property type="match status" value="1"/>
</dbReference>
<dbReference type="InterPro" id="IPR056168">
    <property type="entry name" value="TPR_IF140/IFT172/WDR19"/>
</dbReference>
<dbReference type="InterPro" id="IPR036322">
    <property type="entry name" value="WD40_repeat_dom_sf"/>
</dbReference>
<dbReference type="InterPro" id="IPR011990">
    <property type="entry name" value="TPR-like_helical_dom_sf"/>
</dbReference>
<evidence type="ECO:0000256" key="6">
    <source>
        <dbReference type="ARBA" id="ARBA00023273"/>
    </source>
</evidence>
<sequence length="1361" mass="154339">MSLFFDYKVSLADEQPIFSAWSNSEYQPILAVSTRIGKVHLYSEEGESHTKTLMARPSIPNQLMWHPYLPILYCFWEDGVISYWSENDNSVKEEKSVHGCRICGVAICPDGSRMVTGDEHGVVAVWSTSRGLTPICQYNKEGAITHLAYCTLATDSGEIPSTDKMNKFFFFAGSSGSVYLADDQRRCSEVCKVGGQVKSLLFYKEDNSIVIITSTLLMVQFRVSPNEKLVPSKKVKLTVAGNPEKIMTIWGGPGLLATVSGENMIRLWNLERDANYFLTLADTDPTGKILSDKIISIAYNEKKRIIVAGTHEGRVVMWKCKQLLSGEAPANREGWEAQLPVSLSPNPITQVSWSSSEAVVSAISLTSSSVLSETTLKKKVRDGFVALQITNNIVEIRKISKMDQPMQFVSTIRIKGMDISANILSVWNGKTIESFNLTTENISGKFNKQSLKCAVHKESVLVYGKWQLEVCNVQGIVKQTISMPESEGEVTAIDIQGDTMVVTTDTLIKLFDLTRREYKAKGMARKFEDKQGQSHGIIRGSCINVVGNKVALLVDQAPKPNIVFPDSSVFIYDCDIDNFMYHDFGNSQIPVDIAWDTYDQRLLLVETECFAVVSEEDNKVEEQANQAVSLFVNTESGIIKQDAVKIQGEILSIIGLNVPYMFFTGKDVGKDNLSGIGKIIKRTMRDFLGLEQSEESVIKAILNFSFYVSCGNMDEAFKAVKTIQNVSVWENMCTMSVKTRRLDVAEECLRNMRFARGAKAVREAKNETDEESKLAMVALQLNMLEDAKELYSKANRYDLLNSILQASGEWEEALKIAETKDRINLRTSYYTLARYYESIQDFQTAIEYYERSETYRVEVPRMLYSNMKTAELERYVNQKRDSELFRWWAQLLESKADIAGAIRCYTDAEDFGSVIRVYINQGEIEKAMNLCKEKDSKVGWYLLGQYFERQNEVRDAMQLYAKSQRFHHAARLAQENKLDGELMSLVLRSGSIKLMLKSAKYFEEKHFLDRAVVLYHKGKNLKKALDLCFASHNYDYLKTLVDDLSEEEDPATLLKTADYFIAEGMHDKAVHLLVSAKQFAKALEMSLAHNVKIDENIIEKIIPEDNSNDPKKKEMIRSVAKLCKRQGSFQIACKIFTKLGEKLKAFKCLIRLGDVEKIKQYANTAKTAQIYVLAANFMQNTDWHNNADIMKSIIFFYTKAKAWDSLANFFDTCATVEIDEYRDYEKALVAEKEALKYVSKISPANENLAQRLQKRLNHLDMFVTARKSATTKPEDMVKICEKLLETPNIDNSIRIGDVYAQLIEYFYSKENYQQAYQLLSKMRSKGIILNPYLDQEIIDTIYAKVGVKSNSADDDMDEPID</sequence>
<dbReference type="PANTHER" id="PTHR15722">
    <property type="entry name" value="IFT140/172-RELATED"/>
    <property type="match status" value="1"/>
</dbReference>
<dbReference type="Gene3D" id="2.130.10.10">
    <property type="entry name" value="YVTN repeat-like/Quinoprotein amine dehydrogenase"/>
    <property type="match status" value="2"/>
</dbReference>
<dbReference type="EMBL" id="MPUH01000196">
    <property type="protein sequence ID" value="OMJ86754.1"/>
    <property type="molecule type" value="Genomic_DNA"/>
</dbReference>
<keyword evidence="3" id="KW-0677">Repeat</keyword>
<dbReference type="InterPro" id="IPR056154">
    <property type="entry name" value="Beta-prop_IFT140_1st"/>
</dbReference>
<evidence type="ECO:0000256" key="5">
    <source>
        <dbReference type="ARBA" id="ARBA00023069"/>
    </source>
</evidence>
<gene>
    <name evidence="11" type="ORF">SteCoe_11691</name>
</gene>
<dbReference type="Pfam" id="PF24760">
    <property type="entry name" value="TPR_IF140_C"/>
    <property type="match status" value="1"/>
</dbReference>
<evidence type="ECO:0000313" key="11">
    <source>
        <dbReference type="EMBL" id="OMJ86754.1"/>
    </source>
</evidence>
<feature type="domain" description="IF140 C-terminal TPR" evidence="9">
    <location>
        <begin position="1204"/>
        <end position="1323"/>
    </location>
</feature>
<protein>
    <submittedName>
        <fullName evidence="11">Uncharacterized protein</fullName>
    </submittedName>
</protein>
<dbReference type="InterPro" id="IPR056156">
    <property type="entry name" value="TPR_IF140_C"/>
</dbReference>
<reference evidence="11 12" key="1">
    <citation type="submission" date="2016-11" db="EMBL/GenBank/DDBJ databases">
        <title>The macronuclear genome of Stentor coeruleus: a giant cell with tiny introns.</title>
        <authorList>
            <person name="Slabodnick M."/>
            <person name="Ruby J.G."/>
            <person name="Reiff S.B."/>
            <person name="Swart E.C."/>
            <person name="Gosai S."/>
            <person name="Prabakaran S."/>
            <person name="Witkowska E."/>
            <person name="Larue G.E."/>
            <person name="Fisher S."/>
            <person name="Freeman R.M."/>
            <person name="Gunawardena J."/>
            <person name="Chu W."/>
            <person name="Stover N.A."/>
            <person name="Gregory B.D."/>
            <person name="Nowacki M."/>
            <person name="Derisi J."/>
            <person name="Roy S.W."/>
            <person name="Marshall W.F."/>
            <person name="Sood P."/>
        </authorList>
    </citation>
    <scope>NUCLEOTIDE SEQUENCE [LARGE SCALE GENOMIC DNA]</scope>
    <source>
        <strain evidence="11">WM001</strain>
    </source>
</reference>
<evidence type="ECO:0000259" key="9">
    <source>
        <dbReference type="Pfam" id="PF24760"/>
    </source>
</evidence>
<dbReference type="Pfam" id="PF23385">
    <property type="entry name" value="Beta-prop_IFT140_2nd"/>
    <property type="match status" value="1"/>
</dbReference>
<feature type="domain" description="IFT140 first beta-propeller" evidence="7">
    <location>
        <begin position="3"/>
        <end position="147"/>
    </location>
</feature>
<proteinExistence type="predicted"/>
<evidence type="ECO:0000256" key="1">
    <source>
        <dbReference type="ARBA" id="ARBA00004138"/>
    </source>
</evidence>
<dbReference type="InterPro" id="IPR015943">
    <property type="entry name" value="WD40/YVTN_repeat-like_dom_sf"/>
</dbReference>
<dbReference type="InterPro" id="IPR016024">
    <property type="entry name" value="ARM-type_fold"/>
</dbReference>
<dbReference type="SUPFAM" id="SSF50978">
    <property type="entry name" value="WD40 repeat-like"/>
    <property type="match status" value="2"/>
</dbReference>
<keyword evidence="6" id="KW-0966">Cell projection</keyword>
<feature type="domain" description="IFT140 second beta-propeller" evidence="8">
    <location>
        <begin position="384"/>
        <end position="588"/>
    </location>
</feature>
<keyword evidence="12" id="KW-1185">Reference proteome</keyword>
<dbReference type="GO" id="GO:0036064">
    <property type="term" value="C:ciliary basal body"/>
    <property type="evidence" value="ECO:0007669"/>
    <property type="project" value="TreeGrafter"/>
</dbReference>
<evidence type="ECO:0000259" key="10">
    <source>
        <dbReference type="Pfam" id="PF24762"/>
    </source>
</evidence>
<feature type="domain" description="IFT140 first beta-propeller" evidence="7">
    <location>
        <begin position="165"/>
        <end position="373"/>
    </location>
</feature>
<keyword evidence="5" id="KW-0969">Cilium</keyword>
<dbReference type="GO" id="GO:0030991">
    <property type="term" value="C:intraciliary transport particle A"/>
    <property type="evidence" value="ECO:0007669"/>
    <property type="project" value="TreeGrafter"/>
</dbReference>
<feature type="domain" description="IF140/IFT172/WDR19 TPR" evidence="10">
    <location>
        <begin position="711"/>
        <end position="1196"/>
    </location>
</feature>
<dbReference type="GO" id="GO:0035721">
    <property type="term" value="P:intraciliary retrograde transport"/>
    <property type="evidence" value="ECO:0007669"/>
    <property type="project" value="TreeGrafter"/>
</dbReference>
<evidence type="ECO:0000256" key="2">
    <source>
        <dbReference type="ARBA" id="ARBA00022574"/>
    </source>
</evidence>
<dbReference type="Pfam" id="PF23383">
    <property type="entry name" value="Beta-prop_IFT140_1st"/>
    <property type="match status" value="2"/>
</dbReference>
<evidence type="ECO:0000256" key="3">
    <source>
        <dbReference type="ARBA" id="ARBA00022737"/>
    </source>
</evidence>
<comment type="subcellular location">
    <subcellularLocation>
        <location evidence="1">Cell projection</location>
        <location evidence="1">Cilium</location>
    </subcellularLocation>
</comment>
<dbReference type="Gene3D" id="1.25.40.470">
    <property type="match status" value="2"/>
</dbReference>
<dbReference type="InterPro" id="IPR001680">
    <property type="entry name" value="WD40_rpt"/>
</dbReference>
<name>A0A1R2CCK3_9CILI</name>
<comment type="caution">
    <text evidence="11">The sequence shown here is derived from an EMBL/GenBank/DDBJ whole genome shotgun (WGS) entry which is preliminary data.</text>
</comment>
<evidence type="ECO:0000313" key="12">
    <source>
        <dbReference type="Proteomes" id="UP000187209"/>
    </source>
</evidence>
<dbReference type="Pfam" id="PF24762">
    <property type="entry name" value="TPR_IF140-IFT172"/>
    <property type="match status" value="1"/>
</dbReference>
<accession>A0A1R2CCK3</accession>
<dbReference type="SMART" id="SM00320">
    <property type="entry name" value="WD40"/>
    <property type="match status" value="6"/>
</dbReference>
<evidence type="ECO:0000256" key="4">
    <source>
        <dbReference type="ARBA" id="ARBA00022803"/>
    </source>
</evidence>